<evidence type="ECO:0000256" key="2">
    <source>
        <dbReference type="ARBA" id="ARBA00023002"/>
    </source>
</evidence>
<dbReference type="RefSeq" id="WP_005368570.1">
    <property type="nucleotide sequence ID" value="NZ_CM001475.1"/>
</dbReference>
<dbReference type="PROSITE" id="PS00061">
    <property type="entry name" value="ADH_SHORT"/>
    <property type="match status" value="1"/>
</dbReference>
<dbReference type="InterPro" id="IPR002347">
    <property type="entry name" value="SDR_fam"/>
</dbReference>
<dbReference type="SUPFAM" id="SSF51735">
    <property type="entry name" value="NAD(P)-binding Rossmann-fold domains"/>
    <property type="match status" value="1"/>
</dbReference>
<dbReference type="Proteomes" id="UP000005090">
    <property type="component" value="Chromosome"/>
</dbReference>
<sequence>MNSAKTILITGCSTGIGYTTAKVLKDRGHTVIATARKADDVARLQAEGFTALRLDLADSGSIRLAVEQTLESTGGSLDALFNNGAFGQPGAVEDLSREVLRFQFETNLFGTHELTNLIIPAMRRQGYGRIIYNSSVLGLVALTYRGAYNASKFALEGLADTLRLELRGTGIAISLIEPGPILSRFRENSFALYKRNIDAEHSAHRDKYRAMEARLQKEGAAVPFTLPAEAVAEKVVHALEAKRPKIRYYVTFPTYLFGTLKRLLPAAWLDHLLIKV</sequence>
<dbReference type="Gene3D" id="3.40.50.720">
    <property type="entry name" value="NAD(P)-binding Rossmann-like Domain"/>
    <property type="match status" value="1"/>
</dbReference>
<evidence type="ECO:0000256" key="3">
    <source>
        <dbReference type="RuleBase" id="RU000363"/>
    </source>
</evidence>
<evidence type="ECO:0000313" key="5">
    <source>
        <dbReference type="Proteomes" id="UP000005090"/>
    </source>
</evidence>
<organism evidence="4 5">
    <name type="scientific">Methylomicrobium album BG8</name>
    <dbReference type="NCBI Taxonomy" id="686340"/>
    <lineage>
        <taxon>Bacteria</taxon>
        <taxon>Pseudomonadati</taxon>
        <taxon>Pseudomonadota</taxon>
        <taxon>Gammaproteobacteria</taxon>
        <taxon>Methylococcales</taxon>
        <taxon>Methylococcaceae</taxon>
        <taxon>Methylomicrobium</taxon>
    </lineage>
</organism>
<protein>
    <recommendedName>
        <fullName evidence="6">Short-chain dehydrogenase</fullName>
    </recommendedName>
</protein>
<keyword evidence="5" id="KW-1185">Reference proteome</keyword>
<proteinExistence type="inferred from homology"/>
<comment type="similarity">
    <text evidence="1 3">Belongs to the short-chain dehydrogenases/reductases (SDR) family.</text>
</comment>
<evidence type="ECO:0000313" key="4">
    <source>
        <dbReference type="EMBL" id="EIC27982.1"/>
    </source>
</evidence>
<dbReference type="AlphaFoldDB" id="H8GK23"/>
<accession>H8GK23</accession>
<keyword evidence="2" id="KW-0560">Oxidoreductase</keyword>
<evidence type="ECO:0000256" key="1">
    <source>
        <dbReference type="ARBA" id="ARBA00006484"/>
    </source>
</evidence>
<dbReference type="GO" id="GO:0016491">
    <property type="term" value="F:oxidoreductase activity"/>
    <property type="evidence" value="ECO:0007669"/>
    <property type="project" value="UniProtKB-KW"/>
</dbReference>
<dbReference type="STRING" id="686340.Metal_0113"/>
<dbReference type="PRINTS" id="PR00081">
    <property type="entry name" value="GDHRDH"/>
</dbReference>
<reference evidence="4 5" key="1">
    <citation type="journal article" date="2013" name="Genome Announc.">
        <title>Genome Sequence of the Obligate Gammaproteobacterial Methanotroph Methylomicrobium album Strain BG8.</title>
        <authorList>
            <person name="Kits K.D."/>
            <person name="Kalyuzhnaya M.G."/>
            <person name="Klotz M.G."/>
            <person name="Jetten M.S."/>
            <person name="Op den Camp H.J."/>
            <person name="Vuilleumier S."/>
            <person name="Bringel F."/>
            <person name="Dispirito A.A."/>
            <person name="Murrell J.C."/>
            <person name="Bruce D."/>
            <person name="Cheng J.F."/>
            <person name="Copeland A."/>
            <person name="Goodwin L."/>
            <person name="Hauser L."/>
            <person name="Lajus A."/>
            <person name="Land M.L."/>
            <person name="Lapidus A."/>
            <person name="Lucas S."/>
            <person name="Medigue C."/>
            <person name="Pitluck S."/>
            <person name="Woyke T."/>
            <person name="Zeytun A."/>
            <person name="Stein L.Y."/>
        </authorList>
    </citation>
    <scope>NUCLEOTIDE SEQUENCE [LARGE SCALE GENOMIC DNA]</scope>
    <source>
        <strain evidence="4 5">BG8</strain>
    </source>
</reference>
<gene>
    <name evidence="4" type="ORF">Metal_0113</name>
</gene>
<dbReference type="PANTHER" id="PTHR44169">
    <property type="entry name" value="NADPH-DEPENDENT 1-ACYLDIHYDROXYACETONE PHOSPHATE REDUCTASE"/>
    <property type="match status" value="1"/>
</dbReference>
<evidence type="ECO:0008006" key="6">
    <source>
        <dbReference type="Google" id="ProtNLM"/>
    </source>
</evidence>
<dbReference type="PANTHER" id="PTHR44169:SF6">
    <property type="entry name" value="NADPH-DEPENDENT 1-ACYLDIHYDROXYACETONE PHOSPHATE REDUCTASE"/>
    <property type="match status" value="1"/>
</dbReference>
<dbReference type="NCBIfam" id="NF004649">
    <property type="entry name" value="PRK05993.1"/>
    <property type="match status" value="1"/>
</dbReference>
<dbReference type="EMBL" id="CM001475">
    <property type="protein sequence ID" value="EIC27982.1"/>
    <property type="molecule type" value="Genomic_DNA"/>
</dbReference>
<dbReference type="CDD" id="cd05374">
    <property type="entry name" value="17beta-HSD-like_SDR_c"/>
    <property type="match status" value="1"/>
</dbReference>
<dbReference type="eggNOG" id="COG1028">
    <property type="taxonomic scope" value="Bacteria"/>
</dbReference>
<name>H8GK23_METAL</name>
<dbReference type="Pfam" id="PF00106">
    <property type="entry name" value="adh_short"/>
    <property type="match status" value="1"/>
</dbReference>
<dbReference type="PRINTS" id="PR00080">
    <property type="entry name" value="SDRFAMILY"/>
</dbReference>
<dbReference type="InterPro" id="IPR036291">
    <property type="entry name" value="NAD(P)-bd_dom_sf"/>
</dbReference>
<dbReference type="InterPro" id="IPR020904">
    <property type="entry name" value="Sc_DH/Rdtase_CS"/>
</dbReference>
<dbReference type="HOGENOM" id="CLU_010194_2_9_6"/>